<name>A0A232ENM9_9HYME</name>
<dbReference type="InterPro" id="IPR036770">
    <property type="entry name" value="Ankyrin_rpt-contain_sf"/>
</dbReference>
<dbReference type="AlphaFoldDB" id="A0A232ENM9"/>
<dbReference type="Gene3D" id="1.25.40.20">
    <property type="entry name" value="Ankyrin repeat-containing domain"/>
    <property type="match status" value="2"/>
</dbReference>
<reference evidence="3 4" key="1">
    <citation type="journal article" date="2017" name="Curr. Biol.">
        <title>The Evolution of Venom by Co-option of Single-Copy Genes.</title>
        <authorList>
            <person name="Martinson E.O."/>
            <person name="Mrinalini"/>
            <person name="Kelkar Y.D."/>
            <person name="Chang C.H."/>
            <person name="Werren J.H."/>
        </authorList>
    </citation>
    <scope>NUCLEOTIDE SEQUENCE [LARGE SCALE GENOMIC DNA]</scope>
    <source>
        <strain evidence="3 4">Alberta</strain>
        <tissue evidence="3">Whole body</tissue>
    </source>
</reference>
<dbReference type="GO" id="GO:0003723">
    <property type="term" value="F:RNA binding"/>
    <property type="evidence" value="ECO:0007669"/>
    <property type="project" value="TreeGrafter"/>
</dbReference>
<evidence type="ECO:0000256" key="2">
    <source>
        <dbReference type="ARBA" id="ARBA00023043"/>
    </source>
</evidence>
<organism evidence="3 4">
    <name type="scientific">Trichomalopsis sarcophagae</name>
    <dbReference type="NCBI Taxonomy" id="543379"/>
    <lineage>
        <taxon>Eukaryota</taxon>
        <taxon>Metazoa</taxon>
        <taxon>Ecdysozoa</taxon>
        <taxon>Arthropoda</taxon>
        <taxon>Hexapoda</taxon>
        <taxon>Insecta</taxon>
        <taxon>Pterygota</taxon>
        <taxon>Neoptera</taxon>
        <taxon>Endopterygota</taxon>
        <taxon>Hymenoptera</taxon>
        <taxon>Apocrita</taxon>
        <taxon>Proctotrupomorpha</taxon>
        <taxon>Chalcidoidea</taxon>
        <taxon>Pteromalidae</taxon>
        <taxon>Pteromalinae</taxon>
        <taxon>Trichomalopsis</taxon>
    </lineage>
</organism>
<keyword evidence="1" id="KW-0677">Repeat</keyword>
<evidence type="ECO:0000256" key="1">
    <source>
        <dbReference type="ARBA" id="ARBA00022737"/>
    </source>
</evidence>
<dbReference type="SMART" id="SM00248">
    <property type="entry name" value="ANK"/>
    <property type="match status" value="3"/>
</dbReference>
<proteinExistence type="predicted"/>
<evidence type="ECO:0008006" key="5">
    <source>
        <dbReference type="Google" id="ProtNLM"/>
    </source>
</evidence>
<dbReference type="SUPFAM" id="SSF48403">
    <property type="entry name" value="Ankyrin repeat"/>
    <property type="match status" value="1"/>
</dbReference>
<dbReference type="GO" id="GO:0004540">
    <property type="term" value="F:RNA nuclease activity"/>
    <property type="evidence" value="ECO:0007669"/>
    <property type="project" value="TreeGrafter"/>
</dbReference>
<accession>A0A232ENM9</accession>
<gene>
    <name evidence="3" type="ORF">TSAR_003287</name>
</gene>
<comment type="caution">
    <text evidence="3">The sequence shown here is derived from an EMBL/GenBank/DDBJ whole genome shotgun (WGS) entry which is preliminary data.</text>
</comment>
<dbReference type="Proteomes" id="UP000215335">
    <property type="component" value="Unassembled WGS sequence"/>
</dbReference>
<dbReference type="PANTHER" id="PTHR24141">
    <property type="entry name" value="2-5A-DEPENDENT RIBONUCLEASE"/>
    <property type="match status" value="1"/>
</dbReference>
<dbReference type="EMBL" id="NNAY01003127">
    <property type="protein sequence ID" value="OXU19937.1"/>
    <property type="molecule type" value="Genomic_DNA"/>
</dbReference>
<sequence>MSTYQKKLRMIKMYISYGDQQETLRLIKRLVPTMLPTEMTMIIYQCILGEKIKIIEYCLDNPYELRLLRLCTNLVDLAVESGSAKSVETILSRKINDINATDGKGQNALLIAYKTNNYDKINLLLRYGAECYPPKKNKLFQRDRILTRSSYLEKPVNRVKPDRNDYEDFVDKYVRVLNGETPSQVLELNALLWQFDIDLTYQRVRDNIKIIEYCLDNLYEPRLLRHCSWEGTNLVHLAVESESVKAVETILSREINDINATDGKGQNALLIAYKTNNYNNMNLLLR</sequence>
<keyword evidence="2" id="KW-0040">ANK repeat</keyword>
<evidence type="ECO:0000313" key="3">
    <source>
        <dbReference type="EMBL" id="OXU19937.1"/>
    </source>
</evidence>
<dbReference type="PANTHER" id="PTHR24141:SF1">
    <property type="entry name" value="2-5A-DEPENDENT RIBONUCLEASE"/>
    <property type="match status" value="1"/>
</dbReference>
<protein>
    <recommendedName>
        <fullName evidence="5">Ankyrin repeat protein</fullName>
    </recommendedName>
</protein>
<evidence type="ECO:0000313" key="4">
    <source>
        <dbReference type="Proteomes" id="UP000215335"/>
    </source>
</evidence>
<dbReference type="InterPro" id="IPR002110">
    <property type="entry name" value="Ankyrin_rpt"/>
</dbReference>
<keyword evidence="4" id="KW-1185">Reference proteome</keyword>
<dbReference type="GO" id="GO:0006396">
    <property type="term" value="P:RNA processing"/>
    <property type="evidence" value="ECO:0007669"/>
    <property type="project" value="TreeGrafter"/>
</dbReference>